<dbReference type="NCBIfam" id="TIGR02968">
    <property type="entry name" value="succ_dehyd_anc"/>
    <property type="match status" value="1"/>
</dbReference>
<dbReference type="Proteomes" id="UP000474757">
    <property type="component" value="Unassembled WGS sequence"/>
</dbReference>
<evidence type="ECO:0000256" key="11">
    <source>
        <dbReference type="ARBA" id="ARBA00022723"/>
    </source>
</evidence>
<name>A0A6B2JFV7_9RHOB</name>
<evidence type="ECO:0000256" key="14">
    <source>
        <dbReference type="ARBA" id="ARBA00023004"/>
    </source>
</evidence>
<evidence type="ECO:0000256" key="10">
    <source>
        <dbReference type="ARBA" id="ARBA00022692"/>
    </source>
</evidence>
<evidence type="ECO:0000256" key="6">
    <source>
        <dbReference type="ARBA" id="ARBA00019425"/>
    </source>
</evidence>
<evidence type="ECO:0000256" key="13">
    <source>
        <dbReference type="ARBA" id="ARBA00022989"/>
    </source>
</evidence>
<reference evidence="17 18" key="1">
    <citation type="submission" date="2020-02" db="EMBL/GenBank/DDBJ databases">
        <title>Pseudoroseicyclus tamarix, sp. nov., isolated from offshore sediment of a Tamarix chinensis forest.</title>
        <authorList>
            <person name="Gai Y."/>
        </authorList>
    </citation>
    <scope>NUCLEOTIDE SEQUENCE [LARGE SCALE GENOMIC DNA]</scope>
    <source>
        <strain evidence="17 18">CLL3-39</strain>
    </source>
</reference>
<dbReference type="InterPro" id="IPR034804">
    <property type="entry name" value="SQR/QFR_C/D"/>
</dbReference>
<dbReference type="Pfam" id="PF01127">
    <property type="entry name" value="Sdh_cyt"/>
    <property type="match status" value="1"/>
</dbReference>
<proteinExistence type="predicted"/>
<keyword evidence="13 16" id="KW-1133">Transmembrane helix</keyword>
<accession>A0A6B2JFV7</accession>
<evidence type="ECO:0000256" key="4">
    <source>
        <dbReference type="ARBA" id="ARBA00005163"/>
    </source>
</evidence>
<keyword evidence="15 16" id="KW-0472">Membrane</keyword>
<keyword evidence="12" id="KW-0249">Electron transport</keyword>
<comment type="caution">
    <text evidence="17">The sequence shown here is derived from an EMBL/GenBank/DDBJ whole genome shotgun (WGS) entry which is preliminary data.</text>
</comment>
<feature type="transmembrane region" description="Helical" evidence="16">
    <location>
        <begin position="26"/>
        <end position="45"/>
    </location>
</feature>
<keyword evidence="14" id="KW-0408">Iron</keyword>
<dbReference type="GO" id="GO:0006099">
    <property type="term" value="P:tricarboxylic acid cycle"/>
    <property type="evidence" value="ECO:0007669"/>
    <property type="project" value="UniProtKB-UniPathway"/>
</dbReference>
<evidence type="ECO:0000313" key="18">
    <source>
        <dbReference type="Proteomes" id="UP000474757"/>
    </source>
</evidence>
<feature type="transmembrane region" description="Helical" evidence="16">
    <location>
        <begin position="65"/>
        <end position="86"/>
    </location>
</feature>
<keyword evidence="7" id="KW-0813">Transport</keyword>
<evidence type="ECO:0000256" key="1">
    <source>
        <dbReference type="ARBA" id="ARBA00001971"/>
    </source>
</evidence>
<keyword evidence="18" id="KW-1185">Reference proteome</keyword>
<dbReference type="SUPFAM" id="SSF81343">
    <property type="entry name" value="Fumarate reductase respiratory complex transmembrane subunits"/>
    <property type="match status" value="1"/>
</dbReference>
<dbReference type="GO" id="GO:0016020">
    <property type="term" value="C:membrane"/>
    <property type="evidence" value="ECO:0007669"/>
    <property type="project" value="UniProtKB-SubCell"/>
</dbReference>
<evidence type="ECO:0000256" key="16">
    <source>
        <dbReference type="SAM" id="Phobius"/>
    </source>
</evidence>
<evidence type="ECO:0000256" key="9">
    <source>
        <dbReference type="ARBA" id="ARBA00022617"/>
    </source>
</evidence>
<evidence type="ECO:0000256" key="2">
    <source>
        <dbReference type="ARBA" id="ARBA00004050"/>
    </source>
</evidence>
<dbReference type="InterPro" id="IPR014312">
    <property type="entry name" value="Succ_DH_anchor"/>
</dbReference>
<evidence type="ECO:0000256" key="5">
    <source>
        <dbReference type="ARBA" id="ARBA00011558"/>
    </source>
</evidence>
<dbReference type="InterPro" id="IPR000701">
    <property type="entry name" value="SuccDH_FuR_B_TM-su"/>
</dbReference>
<sequence>MAYMTDRKRANGLGSAHSGAHHHWQIIVSSVVLLVLVPLFVFTFGRVYGEPFEVALIYMSRPFPAVVAGLTILVGFYHFAIGARSAVEDYLGGWTRKLVLIGVNFLCLALAGYGLFAIARLALLPLPPM</sequence>
<dbReference type="GO" id="GO:0046872">
    <property type="term" value="F:metal ion binding"/>
    <property type="evidence" value="ECO:0007669"/>
    <property type="project" value="UniProtKB-KW"/>
</dbReference>
<evidence type="ECO:0000256" key="8">
    <source>
        <dbReference type="ARBA" id="ARBA00022532"/>
    </source>
</evidence>
<protein>
    <recommendedName>
        <fullName evidence="6">Succinate dehydrogenase hydrophobic membrane anchor subunit</fullName>
    </recommendedName>
</protein>
<keyword evidence="8" id="KW-0816">Tricarboxylic acid cycle</keyword>
<comment type="subcellular location">
    <subcellularLocation>
        <location evidence="3">Membrane</location>
        <topology evidence="3">Multi-pass membrane protein</topology>
    </subcellularLocation>
</comment>
<comment type="function">
    <text evidence="2">Membrane-anchoring subunit of succinate dehydrogenase (SDH).</text>
</comment>
<dbReference type="UniPathway" id="UPA00223"/>
<evidence type="ECO:0000256" key="3">
    <source>
        <dbReference type="ARBA" id="ARBA00004141"/>
    </source>
</evidence>
<keyword evidence="9" id="KW-0349">Heme</keyword>
<evidence type="ECO:0000313" key="17">
    <source>
        <dbReference type="EMBL" id="NDU99962.1"/>
    </source>
</evidence>
<comment type="pathway">
    <text evidence="4">Carbohydrate metabolism; tricarboxylic acid cycle.</text>
</comment>
<evidence type="ECO:0000256" key="15">
    <source>
        <dbReference type="ARBA" id="ARBA00023136"/>
    </source>
</evidence>
<dbReference type="GO" id="GO:0020037">
    <property type="term" value="F:heme binding"/>
    <property type="evidence" value="ECO:0007669"/>
    <property type="project" value="InterPro"/>
</dbReference>
<dbReference type="AlphaFoldDB" id="A0A6B2JFV7"/>
<keyword evidence="10 16" id="KW-0812">Transmembrane</keyword>
<dbReference type="EMBL" id="JAAGAB010000001">
    <property type="protein sequence ID" value="NDU99962.1"/>
    <property type="molecule type" value="Genomic_DNA"/>
</dbReference>
<dbReference type="RefSeq" id="WP_163889871.1">
    <property type="nucleotide sequence ID" value="NZ_JAAFYS010000001.1"/>
</dbReference>
<keyword evidence="11" id="KW-0479">Metal-binding</keyword>
<evidence type="ECO:0000256" key="12">
    <source>
        <dbReference type="ARBA" id="ARBA00022982"/>
    </source>
</evidence>
<comment type="subunit">
    <text evidence="5">Part of an enzyme complex containing four subunits: a flavoprotein, an iron-sulfur protein, plus two membrane-anchoring proteins, SdhC and SdhD.</text>
</comment>
<dbReference type="Gene3D" id="1.20.1300.10">
    <property type="entry name" value="Fumarate reductase/succinate dehydrogenase, transmembrane subunit"/>
    <property type="match status" value="1"/>
</dbReference>
<feature type="transmembrane region" description="Helical" evidence="16">
    <location>
        <begin position="98"/>
        <end position="123"/>
    </location>
</feature>
<evidence type="ECO:0000256" key="7">
    <source>
        <dbReference type="ARBA" id="ARBA00022448"/>
    </source>
</evidence>
<gene>
    <name evidence="17" type="primary">sdhD</name>
    <name evidence="17" type="ORF">GZA08_03125</name>
</gene>
<organism evidence="17 18">
    <name type="scientific">Pseudoroseicyclus tamaricis</name>
    <dbReference type="NCBI Taxonomy" id="2705421"/>
    <lineage>
        <taxon>Bacteria</taxon>
        <taxon>Pseudomonadati</taxon>
        <taxon>Pseudomonadota</taxon>
        <taxon>Alphaproteobacteria</taxon>
        <taxon>Rhodobacterales</taxon>
        <taxon>Paracoccaceae</taxon>
        <taxon>Pseudoroseicyclus</taxon>
    </lineage>
</organism>
<comment type="cofactor">
    <cofactor evidence="1">
        <name>heme</name>
        <dbReference type="ChEBI" id="CHEBI:30413"/>
    </cofactor>
</comment>